<feature type="compositionally biased region" description="Polar residues" evidence="1">
    <location>
        <begin position="45"/>
        <end position="54"/>
    </location>
</feature>
<proteinExistence type="predicted"/>
<reference evidence="2" key="1">
    <citation type="journal article" date="2014" name="Front. Microbiol.">
        <title>High frequency of phylogenetically diverse reductive dehalogenase-homologous genes in deep subseafloor sedimentary metagenomes.</title>
        <authorList>
            <person name="Kawai M."/>
            <person name="Futagami T."/>
            <person name="Toyoda A."/>
            <person name="Takaki Y."/>
            <person name="Nishi S."/>
            <person name="Hori S."/>
            <person name="Arai W."/>
            <person name="Tsubouchi T."/>
            <person name="Morono Y."/>
            <person name="Uchiyama I."/>
            <person name="Ito T."/>
            <person name="Fujiyama A."/>
            <person name="Inagaki F."/>
            <person name="Takami H."/>
        </authorList>
    </citation>
    <scope>NUCLEOTIDE SEQUENCE</scope>
    <source>
        <strain evidence="2">Expedition CK06-06</strain>
    </source>
</reference>
<sequence>MPGPPMPGPPSAPRKNYIIVTQSKDPDNVLQEDAILNVEDHTLGESRSGTSNINGEHIEDLAN</sequence>
<accession>X1H3G0</accession>
<protein>
    <submittedName>
        <fullName evidence="2">Uncharacterized protein</fullName>
    </submittedName>
</protein>
<name>X1H3G0_9ZZZZ</name>
<feature type="non-terminal residue" evidence="2">
    <location>
        <position position="63"/>
    </location>
</feature>
<organism evidence="2">
    <name type="scientific">marine sediment metagenome</name>
    <dbReference type="NCBI Taxonomy" id="412755"/>
    <lineage>
        <taxon>unclassified sequences</taxon>
        <taxon>metagenomes</taxon>
        <taxon>ecological metagenomes</taxon>
    </lineage>
</organism>
<dbReference type="EMBL" id="BARU01024642">
    <property type="protein sequence ID" value="GAH51625.1"/>
    <property type="molecule type" value="Genomic_DNA"/>
</dbReference>
<evidence type="ECO:0000256" key="1">
    <source>
        <dbReference type="SAM" id="MobiDB-lite"/>
    </source>
</evidence>
<dbReference type="AlphaFoldDB" id="X1H3G0"/>
<comment type="caution">
    <text evidence="2">The sequence shown here is derived from an EMBL/GenBank/DDBJ whole genome shotgun (WGS) entry which is preliminary data.</text>
</comment>
<gene>
    <name evidence="2" type="ORF">S03H2_39809</name>
</gene>
<evidence type="ECO:0000313" key="2">
    <source>
        <dbReference type="EMBL" id="GAH51625.1"/>
    </source>
</evidence>
<feature type="region of interest" description="Disordered" evidence="1">
    <location>
        <begin position="41"/>
        <end position="63"/>
    </location>
</feature>